<gene>
    <name evidence="1" type="ORF">GC093_32370</name>
</gene>
<comment type="caution">
    <text evidence="1">The sequence shown here is derived from an EMBL/GenBank/DDBJ whole genome shotgun (WGS) entry which is preliminary data.</text>
</comment>
<evidence type="ECO:0000313" key="2">
    <source>
        <dbReference type="Proteomes" id="UP000641588"/>
    </source>
</evidence>
<dbReference type="EMBL" id="WHOD01000128">
    <property type="protein sequence ID" value="NOU97887.1"/>
    <property type="molecule type" value="Genomic_DNA"/>
</dbReference>
<accession>A0A972GWF3</accession>
<dbReference type="RefSeq" id="WP_216624991.1">
    <property type="nucleotide sequence ID" value="NZ_WHOD01000128.1"/>
</dbReference>
<sequence>MEAIKQWTQSISAKPGYEAWKQATWTSQPLGPGTHGWIVLLQSNGQPVGYMVIHAADPNNPTKYRLTEYGSGNTPLFSMQTLYQSLVQLELMNTSYHAERLYTSPLQAVWKITSGEDLYFIDAKTGEVLPQLTVSEKQEFDKPLEEQIASLLKPEHTITGSVQLPEFDPYERLPWVKGTPAQYGSISALLSDLDQQKKLTYTAQLFDDKVTIPLAVTGYHQWSNNEVFLLLEQKGQRAIPYGTTFQLGKLYP</sequence>
<evidence type="ECO:0000313" key="1">
    <source>
        <dbReference type="EMBL" id="NOU97887.1"/>
    </source>
</evidence>
<proteinExistence type="predicted"/>
<name>A0A972GWF3_9BACL</name>
<dbReference type="AlphaFoldDB" id="A0A972GWF3"/>
<organism evidence="1 2">
    <name type="scientific">Paenibacillus foliorum</name>
    <dbReference type="NCBI Taxonomy" id="2654974"/>
    <lineage>
        <taxon>Bacteria</taxon>
        <taxon>Bacillati</taxon>
        <taxon>Bacillota</taxon>
        <taxon>Bacilli</taxon>
        <taxon>Bacillales</taxon>
        <taxon>Paenibacillaceae</taxon>
        <taxon>Paenibacillus</taxon>
    </lineage>
</organism>
<keyword evidence="2" id="KW-1185">Reference proteome</keyword>
<protein>
    <submittedName>
        <fullName evidence="1">Uncharacterized protein</fullName>
    </submittedName>
</protein>
<reference evidence="1" key="1">
    <citation type="submission" date="2019-10" db="EMBL/GenBank/DDBJ databases">
        <title>Description of Paenibacillus glebae sp. nov.</title>
        <authorList>
            <person name="Carlier A."/>
            <person name="Qi S."/>
        </authorList>
    </citation>
    <scope>NUCLEOTIDE SEQUENCE</scope>
    <source>
        <strain evidence="1">LMG 31456</strain>
    </source>
</reference>
<dbReference type="Proteomes" id="UP000641588">
    <property type="component" value="Unassembled WGS sequence"/>
</dbReference>